<evidence type="ECO:0000313" key="4">
    <source>
        <dbReference type="EMBL" id="BBZ14690.1"/>
    </source>
</evidence>
<organism evidence="5 6">
    <name type="scientific">Mycobacterium branderi</name>
    <dbReference type="NCBI Taxonomy" id="43348"/>
    <lineage>
        <taxon>Bacteria</taxon>
        <taxon>Bacillati</taxon>
        <taxon>Actinomycetota</taxon>
        <taxon>Actinomycetes</taxon>
        <taxon>Mycobacteriales</taxon>
        <taxon>Mycobacteriaceae</taxon>
        <taxon>Mycobacterium</taxon>
    </lineage>
</organism>
<dbReference type="InterPro" id="IPR001647">
    <property type="entry name" value="HTH_TetR"/>
</dbReference>
<name>A0A7I7WC72_9MYCO</name>
<dbReference type="Proteomes" id="UP000192441">
    <property type="component" value="Unassembled WGS sequence"/>
</dbReference>
<dbReference type="PROSITE" id="PS50977">
    <property type="entry name" value="HTH_TETR_2"/>
    <property type="match status" value="1"/>
</dbReference>
<accession>A0A7I7WC72</accession>
<dbReference type="RefSeq" id="WP_169717226.1">
    <property type="nucleotide sequence ID" value="NZ_AP022606.1"/>
</dbReference>
<dbReference type="SUPFAM" id="SSF46689">
    <property type="entry name" value="Homeodomain-like"/>
    <property type="match status" value="1"/>
</dbReference>
<reference evidence="4" key="3">
    <citation type="submission" date="2020-02" db="EMBL/GenBank/DDBJ databases">
        <authorList>
            <person name="Matsumoto Y."/>
            <person name="Motooka D."/>
            <person name="Nakamura S."/>
        </authorList>
    </citation>
    <scope>NUCLEOTIDE SEQUENCE</scope>
    <source>
        <strain evidence="4">JCM 12687</strain>
    </source>
</reference>
<evidence type="ECO:0000313" key="6">
    <source>
        <dbReference type="Proteomes" id="UP000192441"/>
    </source>
</evidence>
<gene>
    <name evidence="5" type="ORF">BST20_01210</name>
    <name evidence="4" type="ORF">MBRA_48850</name>
</gene>
<dbReference type="PANTHER" id="PTHR43479:SF11">
    <property type="entry name" value="ACREF_ENVCD OPERON REPRESSOR-RELATED"/>
    <property type="match status" value="1"/>
</dbReference>
<reference evidence="5 6" key="1">
    <citation type="submission" date="2016-12" db="EMBL/GenBank/DDBJ databases">
        <title>The new phylogeny of genus Mycobacterium.</title>
        <authorList>
            <person name="Tortoli E."/>
            <person name="Trovato A."/>
            <person name="Cirillo D.M."/>
        </authorList>
    </citation>
    <scope>NUCLEOTIDE SEQUENCE [LARGE SCALE GENOMIC DNA]</scope>
    <source>
        <strain evidence="5 6">DSM 44624</strain>
    </source>
</reference>
<dbReference type="InterPro" id="IPR009057">
    <property type="entry name" value="Homeodomain-like_sf"/>
</dbReference>
<dbReference type="EMBL" id="AP022606">
    <property type="protein sequence ID" value="BBZ14690.1"/>
    <property type="molecule type" value="Genomic_DNA"/>
</dbReference>
<evidence type="ECO:0000259" key="3">
    <source>
        <dbReference type="PROSITE" id="PS50977"/>
    </source>
</evidence>
<dbReference type="Gene3D" id="1.10.357.10">
    <property type="entry name" value="Tetracycline Repressor, domain 2"/>
    <property type="match status" value="1"/>
</dbReference>
<dbReference type="GO" id="GO:0003677">
    <property type="term" value="F:DNA binding"/>
    <property type="evidence" value="ECO:0007669"/>
    <property type="project" value="UniProtKB-UniRule"/>
</dbReference>
<keyword evidence="7" id="KW-1185">Reference proteome</keyword>
<sequence>MSPARIYGGLTAEQREAGRRARLIDTAIELMGTRGAADTTVTAVCATSGVTSRYFYQHFADRDALLRAVAEQLRTTIQEAILKAIPESSSAPDALAQAPIRALLTMMGDDPRLGRILFVESGTEPTLRQLRSELMASFADLVWQQARLHLDISESAAKVGRLAAIVGVGGVFEVLRRWADGELDYTPDQLVEHCAGLLGSLAAYVLADGGDQ</sequence>
<evidence type="ECO:0000256" key="2">
    <source>
        <dbReference type="PROSITE-ProRule" id="PRU00335"/>
    </source>
</evidence>
<protein>
    <submittedName>
        <fullName evidence="4 5">Transcriptional regulator</fullName>
    </submittedName>
</protein>
<feature type="domain" description="HTH tetR-type" evidence="3">
    <location>
        <begin position="17"/>
        <end position="77"/>
    </location>
</feature>
<feature type="DNA-binding region" description="H-T-H motif" evidence="2">
    <location>
        <begin position="40"/>
        <end position="59"/>
    </location>
</feature>
<dbReference type="AlphaFoldDB" id="A0A7I7WC72"/>
<keyword evidence="1 2" id="KW-0238">DNA-binding</keyword>
<evidence type="ECO:0000313" key="5">
    <source>
        <dbReference type="EMBL" id="ORA40811.1"/>
    </source>
</evidence>
<dbReference type="Pfam" id="PF00440">
    <property type="entry name" value="TetR_N"/>
    <property type="match status" value="1"/>
</dbReference>
<evidence type="ECO:0000256" key="1">
    <source>
        <dbReference type="ARBA" id="ARBA00023125"/>
    </source>
</evidence>
<proteinExistence type="predicted"/>
<reference evidence="4 7" key="2">
    <citation type="journal article" date="2019" name="Emerg. Microbes Infect.">
        <title>Comprehensive subspecies identification of 175 nontuberculous mycobacteria species based on 7547 genomic profiles.</title>
        <authorList>
            <person name="Matsumoto Y."/>
            <person name="Kinjo T."/>
            <person name="Motooka D."/>
            <person name="Nabeya D."/>
            <person name="Jung N."/>
            <person name="Uechi K."/>
            <person name="Horii T."/>
            <person name="Iida T."/>
            <person name="Fujita J."/>
            <person name="Nakamura S."/>
        </authorList>
    </citation>
    <scope>NUCLEOTIDE SEQUENCE [LARGE SCALE GENOMIC DNA]</scope>
    <source>
        <strain evidence="4 7">JCM 12687</strain>
    </source>
</reference>
<dbReference type="PRINTS" id="PR00455">
    <property type="entry name" value="HTHTETR"/>
</dbReference>
<evidence type="ECO:0000313" key="7">
    <source>
        <dbReference type="Proteomes" id="UP000467379"/>
    </source>
</evidence>
<dbReference type="PANTHER" id="PTHR43479">
    <property type="entry name" value="ACREF/ENVCD OPERON REPRESSOR-RELATED"/>
    <property type="match status" value="1"/>
</dbReference>
<dbReference type="EMBL" id="MVHM01000001">
    <property type="protein sequence ID" value="ORA40811.1"/>
    <property type="molecule type" value="Genomic_DNA"/>
</dbReference>
<dbReference type="InterPro" id="IPR050624">
    <property type="entry name" value="HTH-type_Tx_Regulator"/>
</dbReference>
<dbReference type="Proteomes" id="UP000467379">
    <property type="component" value="Chromosome"/>
</dbReference>